<reference evidence="2" key="2">
    <citation type="journal article" date="2024" name="Antonie Van Leeuwenhoek">
        <title>Roseihalotalea indica gen. nov., sp. nov., a halophilic Bacteroidetes from mesopelagic Southwest Indian Ocean with higher carbohydrate metabolic potential.</title>
        <authorList>
            <person name="Chen B."/>
            <person name="Zhang M."/>
            <person name="Lin D."/>
            <person name="Ye J."/>
            <person name="Tang K."/>
        </authorList>
    </citation>
    <scope>NUCLEOTIDE SEQUENCE</scope>
    <source>
        <strain evidence="2">TK19036</strain>
    </source>
</reference>
<dbReference type="Gene3D" id="3.40.50.1240">
    <property type="entry name" value="Phosphoglycerate mutase-like"/>
    <property type="match status" value="1"/>
</dbReference>
<dbReference type="SMART" id="SM00855">
    <property type="entry name" value="PGAM"/>
    <property type="match status" value="1"/>
</dbReference>
<dbReference type="AlphaFoldDB" id="A0AA49JBJ1"/>
<feature type="binding site" evidence="1">
    <location>
        <position position="59"/>
    </location>
    <ligand>
        <name>substrate</name>
    </ligand>
</feature>
<sequence length="165" mass="18568">MVKQLLIVRHAEAREPQNQQRDTERDLTARGYQDAVRVGNYLRGLGWQPDLMISSSATRAMASAQMIAEQIRYPAQRIQSNNELYDASLRTFLSIINQQEDTNERIMIVGHNLTVSYLIEYLTGEEVGSVAPAGFAIIEPTVEHWQEVSQNTATLASYKAPETLS</sequence>
<dbReference type="InterPro" id="IPR029033">
    <property type="entry name" value="His_PPase_superfam"/>
</dbReference>
<dbReference type="PANTHER" id="PTHR47623">
    <property type="entry name" value="OS09G0287300 PROTEIN"/>
    <property type="match status" value="1"/>
</dbReference>
<dbReference type="Pfam" id="PF00300">
    <property type="entry name" value="His_Phos_1"/>
    <property type="match status" value="1"/>
</dbReference>
<protein>
    <submittedName>
        <fullName evidence="2">Histidine phosphatase family protein</fullName>
    </submittedName>
</protein>
<proteinExistence type="predicted"/>
<reference evidence="2" key="1">
    <citation type="journal article" date="2023" name="Comput. Struct. Biotechnol. J.">
        <title>Discovery of a novel marine Bacteroidetes with a rich repertoire of carbohydrate-active enzymes.</title>
        <authorList>
            <person name="Chen B."/>
            <person name="Liu G."/>
            <person name="Chen Q."/>
            <person name="Wang H."/>
            <person name="Liu L."/>
            <person name="Tang K."/>
        </authorList>
    </citation>
    <scope>NUCLEOTIDE SEQUENCE</scope>
    <source>
        <strain evidence="2">TK19036</strain>
    </source>
</reference>
<dbReference type="InterPro" id="IPR013078">
    <property type="entry name" value="His_Pase_superF_clade-1"/>
</dbReference>
<dbReference type="PANTHER" id="PTHR47623:SF1">
    <property type="entry name" value="OS09G0287300 PROTEIN"/>
    <property type="match status" value="1"/>
</dbReference>
<organism evidence="2">
    <name type="scientific">Roseihalotalea indica</name>
    <dbReference type="NCBI Taxonomy" id="2867963"/>
    <lineage>
        <taxon>Bacteria</taxon>
        <taxon>Pseudomonadati</taxon>
        <taxon>Bacteroidota</taxon>
        <taxon>Cytophagia</taxon>
        <taxon>Cytophagales</taxon>
        <taxon>Catalimonadaceae</taxon>
        <taxon>Roseihalotalea</taxon>
    </lineage>
</organism>
<name>A0AA49JBJ1_9BACT</name>
<accession>A0AA49JBJ1</accession>
<evidence type="ECO:0000256" key="1">
    <source>
        <dbReference type="PIRSR" id="PIRSR613078-2"/>
    </source>
</evidence>
<dbReference type="EMBL" id="CP120682">
    <property type="protein sequence ID" value="WKN34658.1"/>
    <property type="molecule type" value="Genomic_DNA"/>
</dbReference>
<dbReference type="CDD" id="cd07067">
    <property type="entry name" value="HP_PGM_like"/>
    <property type="match status" value="1"/>
</dbReference>
<evidence type="ECO:0000313" key="2">
    <source>
        <dbReference type="EMBL" id="WKN34658.1"/>
    </source>
</evidence>
<dbReference type="SUPFAM" id="SSF53254">
    <property type="entry name" value="Phosphoglycerate mutase-like"/>
    <property type="match status" value="1"/>
</dbReference>
<gene>
    <name evidence="2" type="ORF">K4G66_19995</name>
</gene>